<sequence length="443" mass="49632">MNGADRMMNEYLGQVATTEQGRSEYLRLAQSATDTVEQWRGLEGSVGGPIAGATDHLLSRLQDPLRLSINGRALDGRNVAVDELYRATYTRLVENNEYLSAMKKAWLEGQSEIVENASAIRLLTWQSRDAYDESEYLAGLIGPQAARAIRQQVKPSRTSSTRESVGAPKPKPRLTKTEIADPINVYREIAWLQGRNPDDVREQVERRIKNGMNQTESIVTEYGTQPVAGVLVGIDLETTGTSVNQDYIIDAGWELFDMAMGRAFEAQRRTYGISKQRERLGISRNITELTGITTADVSGRIPFQEDANAQKTIITALDGRIMVAHNANFERSFLIGNCEGYAEALRDGRIRIVDSMKVAQHSEDARVQGFKLDDYARRNHALDADRDMEVPSHDGGAIRLDQGEKERHLGLEDAHIMMRAMRNQLNALHSRYEHGEQVMQDVN</sequence>
<dbReference type="HOGENOM" id="CLU_617739_0_0_11"/>
<evidence type="ECO:0000256" key="1">
    <source>
        <dbReference type="SAM" id="MobiDB-lite"/>
    </source>
</evidence>
<dbReference type="Gene3D" id="3.30.420.10">
    <property type="entry name" value="Ribonuclease H-like superfamily/Ribonuclease H"/>
    <property type="match status" value="1"/>
</dbReference>
<dbReference type="SUPFAM" id="SSF53098">
    <property type="entry name" value="Ribonuclease H-like"/>
    <property type="match status" value="1"/>
</dbReference>
<dbReference type="KEGG" id="bde:BDP_1248"/>
<dbReference type="SMART" id="SM00479">
    <property type="entry name" value="EXOIII"/>
    <property type="match status" value="1"/>
</dbReference>
<name>D2QAN3_BIFDB</name>
<gene>
    <name evidence="3" type="ordered locus">BDP_1248</name>
</gene>
<feature type="domain" description="Exonuclease" evidence="2">
    <location>
        <begin position="230"/>
        <end position="430"/>
    </location>
</feature>
<dbReference type="CDD" id="cd06127">
    <property type="entry name" value="DEDDh"/>
    <property type="match status" value="1"/>
</dbReference>
<dbReference type="EMBL" id="CP001750">
    <property type="protein sequence ID" value="ADB09869.1"/>
    <property type="molecule type" value="Genomic_DNA"/>
</dbReference>
<dbReference type="RefSeq" id="WP_003839972.1">
    <property type="nucleotide sequence ID" value="NC_013714.1"/>
</dbReference>
<dbReference type="InterPro" id="IPR013520">
    <property type="entry name" value="Ribonucl_H"/>
</dbReference>
<dbReference type="eggNOG" id="COG0847">
    <property type="taxonomic scope" value="Bacteria"/>
</dbReference>
<proteinExistence type="predicted"/>
<dbReference type="GO" id="GO:0004527">
    <property type="term" value="F:exonuclease activity"/>
    <property type="evidence" value="ECO:0007669"/>
    <property type="project" value="UniProtKB-ARBA"/>
</dbReference>
<dbReference type="AlphaFoldDB" id="D2QAN3"/>
<evidence type="ECO:0000313" key="4">
    <source>
        <dbReference type="Proteomes" id="UP000008693"/>
    </source>
</evidence>
<accession>D2QAN3</accession>
<dbReference type="InterPro" id="IPR012337">
    <property type="entry name" value="RNaseH-like_sf"/>
</dbReference>
<evidence type="ECO:0000259" key="2">
    <source>
        <dbReference type="SMART" id="SM00479"/>
    </source>
</evidence>
<feature type="region of interest" description="Disordered" evidence="1">
    <location>
        <begin position="152"/>
        <end position="174"/>
    </location>
</feature>
<dbReference type="InterPro" id="IPR036397">
    <property type="entry name" value="RNaseH_sf"/>
</dbReference>
<organism evidence="3 4">
    <name type="scientific">Bifidobacterium dentium (strain ATCC 27534 / DSM 20436 / JCM 1195 / Bd1)</name>
    <dbReference type="NCBI Taxonomy" id="401473"/>
    <lineage>
        <taxon>Bacteria</taxon>
        <taxon>Bacillati</taxon>
        <taxon>Actinomycetota</taxon>
        <taxon>Actinomycetes</taxon>
        <taxon>Bifidobacteriales</taxon>
        <taxon>Bifidobacteriaceae</taxon>
        <taxon>Bifidobacterium</taxon>
    </lineage>
</organism>
<dbReference type="STRING" id="401473.BDP_1248"/>
<dbReference type="GeneID" id="31606444"/>
<protein>
    <recommendedName>
        <fullName evidence="2">Exonuclease domain-containing protein</fullName>
    </recommendedName>
</protein>
<feature type="compositionally biased region" description="Polar residues" evidence="1">
    <location>
        <begin position="153"/>
        <end position="163"/>
    </location>
</feature>
<evidence type="ECO:0000313" key="3">
    <source>
        <dbReference type="EMBL" id="ADB09869.1"/>
    </source>
</evidence>
<keyword evidence="4" id="KW-1185">Reference proteome</keyword>
<dbReference type="GO" id="GO:0003676">
    <property type="term" value="F:nucleic acid binding"/>
    <property type="evidence" value="ECO:0007669"/>
    <property type="project" value="InterPro"/>
</dbReference>
<dbReference type="Proteomes" id="UP000008693">
    <property type="component" value="Chromosome"/>
</dbReference>
<dbReference type="Pfam" id="PF00929">
    <property type="entry name" value="RNase_T"/>
    <property type="match status" value="1"/>
</dbReference>
<reference evidence="3 4" key="1">
    <citation type="journal article" date="2009" name="PLoS Genet.">
        <title>The Bifidobacterium dentium Bd1 genome sequence reflects its genetic adaptation to the human oral cavity.</title>
        <authorList>
            <person name="Ventura M."/>
            <person name="Turroni F."/>
            <person name="Zomer A."/>
            <person name="Foroni E."/>
            <person name="Giubellini V."/>
            <person name="Bottacini F."/>
            <person name="Canchaya C."/>
            <person name="Claesson M.J."/>
            <person name="He F."/>
            <person name="Mantzourani M."/>
            <person name="Mulas L."/>
            <person name="Ferrarini A."/>
            <person name="Gao B."/>
            <person name="Delledonne M."/>
            <person name="Henrissat B."/>
            <person name="Coutinho P."/>
            <person name="Oggioni M."/>
            <person name="Gupta R.S."/>
            <person name="Zhang Z."/>
            <person name="Beighton D."/>
            <person name="Fitzgerald G.F."/>
            <person name="O'Toole P.W."/>
            <person name="van Sinderen D."/>
        </authorList>
    </citation>
    <scope>NUCLEOTIDE SEQUENCE [LARGE SCALE GENOMIC DNA]</scope>
    <source>
        <strain evidence="4">ATCC 27534 / DSM 20436 / JCM 1195 / Bd1</strain>
    </source>
</reference>